<dbReference type="PANTHER" id="PTHR40094:SF1">
    <property type="entry name" value="UBIQUITIN DOMAIN-CONTAINING PROTEIN"/>
    <property type="match status" value="1"/>
</dbReference>
<dbReference type="PANTHER" id="PTHR40094">
    <property type="entry name" value="ALPHA-2-MACROGLOBULIN HOMOLOG"/>
    <property type="match status" value="1"/>
</dbReference>
<name>A0ABW1XN24_9ALTE</name>
<proteinExistence type="predicted"/>
<dbReference type="Proteomes" id="UP001596364">
    <property type="component" value="Unassembled WGS sequence"/>
</dbReference>
<dbReference type="Pfam" id="PF07703">
    <property type="entry name" value="A2M_BRD"/>
    <property type="match status" value="1"/>
</dbReference>
<dbReference type="PROSITE" id="PS51257">
    <property type="entry name" value="PROKAR_LIPOPROTEIN"/>
    <property type="match status" value="1"/>
</dbReference>
<protein>
    <submittedName>
        <fullName evidence="3">MG2 domain-containing protein</fullName>
    </submittedName>
</protein>
<dbReference type="SUPFAM" id="SSF48239">
    <property type="entry name" value="Terpenoid cyclases/Protein prenyltransferases"/>
    <property type="match status" value="1"/>
</dbReference>
<dbReference type="InterPro" id="IPR002890">
    <property type="entry name" value="MG2"/>
</dbReference>
<evidence type="ECO:0000313" key="3">
    <source>
        <dbReference type="EMBL" id="MFC6441429.1"/>
    </source>
</evidence>
<dbReference type="InterPro" id="IPR008930">
    <property type="entry name" value="Terpenoid_cyclase/PrenylTrfase"/>
</dbReference>
<feature type="chain" id="PRO_5046400098" evidence="1">
    <location>
        <begin position="22"/>
        <end position="1723"/>
    </location>
</feature>
<keyword evidence="4" id="KW-1185">Reference proteome</keyword>
<feature type="signal peptide" evidence="1">
    <location>
        <begin position="1"/>
        <end position="21"/>
    </location>
</feature>
<evidence type="ECO:0000259" key="2">
    <source>
        <dbReference type="SMART" id="SM01359"/>
    </source>
</evidence>
<dbReference type="Pfam" id="PF17973">
    <property type="entry name" value="bMG10"/>
    <property type="match status" value="1"/>
</dbReference>
<dbReference type="InterPro" id="IPR051802">
    <property type="entry name" value="YfhM-like"/>
</dbReference>
<accession>A0ABW1XN24</accession>
<feature type="domain" description="Alpha-2-macroglobulin bait region" evidence="2">
    <location>
        <begin position="872"/>
        <end position="1017"/>
    </location>
</feature>
<dbReference type="InterPro" id="IPR041246">
    <property type="entry name" value="Bact_MG10"/>
</dbReference>
<gene>
    <name evidence="3" type="ORF">ACFP85_14850</name>
</gene>
<dbReference type="EMBL" id="JBHSUS010000001">
    <property type="protein sequence ID" value="MFC6441429.1"/>
    <property type="molecule type" value="Genomic_DNA"/>
</dbReference>
<keyword evidence="1" id="KW-0732">Signal</keyword>
<reference evidence="4" key="1">
    <citation type="journal article" date="2019" name="Int. J. Syst. Evol. Microbiol.">
        <title>The Global Catalogue of Microorganisms (GCM) 10K type strain sequencing project: providing services to taxonomists for standard genome sequencing and annotation.</title>
        <authorList>
            <consortium name="The Broad Institute Genomics Platform"/>
            <consortium name="The Broad Institute Genome Sequencing Center for Infectious Disease"/>
            <person name="Wu L."/>
            <person name="Ma J."/>
        </authorList>
    </citation>
    <scope>NUCLEOTIDE SEQUENCE [LARGE SCALE GENOMIC DNA]</scope>
    <source>
        <strain evidence="4">CGMCC 1.16031</strain>
    </source>
</reference>
<dbReference type="InterPro" id="IPR011625">
    <property type="entry name" value="A2M_N_BRD"/>
</dbReference>
<evidence type="ECO:0000256" key="1">
    <source>
        <dbReference type="SAM" id="SignalP"/>
    </source>
</evidence>
<dbReference type="Pfam" id="PF01835">
    <property type="entry name" value="MG2"/>
    <property type="match status" value="1"/>
</dbReference>
<evidence type="ECO:0000313" key="4">
    <source>
        <dbReference type="Proteomes" id="UP001596364"/>
    </source>
</evidence>
<comment type="caution">
    <text evidence="3">The sequence shown here is derived from an EMBL/GenBank/DDBJ whole genome shotgun (WGS) entry which is preliminary data.</text>
</comment>
<dbReference type="RefSeq" id="WP_377148741.1">
    <property type="nucleotide sequence ID" value="NZ_JBHSUS010000001.1"/>
</dbReference>
<organism evidence="3 4">
    <name type="scientific">Pseudobowmanella zhangzhouensis</name>
    <dbReference type="NCBI Taxonomy" id="1537679"/>
    <lineage>
        <taxon>Bacteria</taxon>
        <taxon>Pseudomonadati</taxon>
        <taxon>Pseudomonadota</taxon>
        <taxon>Gammaproteobacteria</taxon>
        <taxon>Alteromonadales</taxon>
        <taxon>Alteromonadaceae</taxon>
    </lineage>
</organism>
<sequence length="1723" mass="191265">MKKSFLIPIVSLLLSSCLASGHGALPALGVTAVTLDNPGNPKQIVFQFGTDVALQGEVPNDQQLAAITLQGPGLACDWRFVSETRLACELQKSLPPNAAFVATLTRDFIAKGQQLTEPARFAFATPVPRLTLEHDYRASAFPGNARITFDGNFPLDFSRLQGHLWAEHEDGSKVALSAGESLSNYWRQGVSIAPLQTPKAGVYRFYIDAGYRPAAGSDRMNTVTELGQARYFEHFRYLGLFCEEGNGTRTRLNEDGAAPLVCKSGRIIIGFSRPLASLYAKGNAAFIQDDAGQSPNIQDIFADDGVYYYPAWQPLSDYRLNLSGLQDVFGSSLESTPEVALTTPAPEKYWMLLPPNLVTEADAPLNWQVQQYGFASKDAYVWPIETPQDLQRWLASGRNLFAKQQPTPIWQDTQGNEVDPARWLDSGSGQVQMQVPIENVAYGPQGASAQRAAFNLVALNQDDLLVGAFDWQQAAPLNNVAISRVCASGITALGQTDASGWLQVAELAPVFREDCYLWAQRGDDSALLELQRRYVRNKKASQPLVTAWIAQPVYQAGETLHIGALVKRFNQGWKPAGDMSQYRLTLQDDERVELANWPLSNLSRFGLAEFSYSLADDAKPGHYRLILQGPDNSTQYLSSVRVEEYIAPEFSLSFVDDNGQLPINTRKTVDFSLLQINGQPIQQAKVLVHTEVDAGHAPDSWPQDFEFDFESAQSLPQYSSEISQLTTPGEYQLGYPSLSAAWPFLWVTNEISVTSAAGETRNFSHTQLYRGLTLYPGVRVEENALQVMLLNANGEPALPPAGAKLRFIADNFGVQEVLGQCLLSKTSQTCELPANRPDNFQVQFSAPNQPTLIKSLWLGWRPLDNQRQITGLQILPLQGETLATRAGKGLKLNLQSDIAGTVQLVLQTPRGLQHWQIAAQVGANPIELSFSAADLPSARLYAYMQLPRAQQQDVQASSRSYQASADIEVLPANPPPIIRVTPKQQEVKPGTQQSLIVQSDQDADVQVWLVDKALFEMAEQVMPDLMERLSRDLRQNGYDFYGAWQDIARQLSDKLPPEQLDALAKQTSIRQMAPMMMAEAESQRVSRNDTTEAIEVTGSRLEADESTQPLPDSLFAHSQSLGIVAVGKQQPATLTYHAPMLLSGWQVLALGVHASGSSIAISELEVKQDVEYRLRAPKRAFVDDEIQLNLSFNNFTDVSATDTYVLLNGDQELARLTLTLAPGLTNRSLRLPMLAQGSHQLRLISLQNPDFESRAALALVPTTNQVAARWLFDSLQQQAVRVSQAMLPDSLNLRYFDASEVSPNWQAELVYNRDYLHQCWEQILSRLLAYAYNPQAAEIWPQGKAELQALLAEQARFISRDGYGYFPQTDDSEWLTAYTLLAHSWLKDVGVDFTSEFAPLVVRTRAIRDNSDLSDDARLMANLALAKAGMGAKLAVKDLGHNSPESQLKLLLARQWAGDDVQGDMQTLLDTGYQDTSSSRFGDNQSRCLALMVLPSTHKQHQHILAQVLREQAQQGRFGNTVTNAVCAVALHGYAKQPVMHEIKADSLQKVDEQWQLNLTLPAQNMLWLDTSFQQSLAQLPVQRNGLTVKRQVYRLQGQNWQVIDVDTPLAIGDRIKVELLVESPIERKQIALTDFVPAGWHVVQQDSQQLGGLRSWPRTPVEAFQNKVFFYPYWLPSGSSRFSYQAEVRFAGRYLAPGSQIEAMYQPEVNGRGAASWWQVQP</sequence>
<dbReference type="Gene3D" id="2.60.40.1930">
    <property type="match status" value="1"/>
</dbReference>
<dbReference type="SMART" id="SM01359">
    <property type="entry name" value="A2M_N_2"/>
    <property type="match status" value="1"/>
</dbReference>